<dbReference type="NCBIfam" id="TIGR01451">
    <property type="entry name" value="B_ant_repeat"/>
    <property type="match status" value="2"/>
</dbReference>
<evidence type="ECO:0000259" key="1">
    <source>
        <dbReference type="Pfam" id="PF24346"/>
    </source>
</evidence>
<dbReference type="EMBL" id="JAOCQF010000020">
    <property type="protein sequence ID" value="MCT8332040.1"/>
    <property type="molecule type" value="Genomic_DNA"/>
</dbReference>
<dbReference type="InterPro" id="IPR013783">
    <property type="entry name" value="Ig-like_fold"/>
</dbReference>
<dbReference type="InterPro" id="IPR047589">
    <property type="entry name" value="DUF11_rpt"/>
</dbReference>
<feature type="domain" description="DUF7507" evidence="1">
    <location>
        <begin position="19"/>
        <end position="101"/>
    </location>
</feature>
<name>A0ABT2NTJ6_9RHOB</name>
<evidence type="ECO:0000313" key="2">
    <source>
        <dbReference type="EMBL" id="MCT8332040.1"/>
    </source>
</evidence>
<dbReference type="Gene3D" id="2.60.40.10">
    <property type="entry name" value="Immunoglobulins"/>
    <property type="match status" value="1"/>
</dbReference>
<proteinExistence type="predicted"/>
<feature type="domain" description="DUF7507" evidence="1">
    <location>
        <begin position="139"/>
        <end position="216"/>
    </location>
</feature>
<protein>
    <recommendedName>
        <fullName evidence="1">DUF7507 domain-containing protein</fullName>
    </recommendedName>
</protein>
<dbReference type="RefSeq" id="WP_261497900.1">
    <property type="nucleotide sequence ID" value="NZ_JAOCQF010000020.1"/>
</dbReference>
<comment type="caution">
    <text evidence="2">The sequence shown here is derived from an EMBL/GenBank/DDBJ whole genome shotgun (WGS) entry which is preliminary data.</text>
</comment>
<organism evidence="2 3">
    <name type="scientific">Albidovulum sediminis</name>
    <dbReference type="NCBI Taxonomy" id="3066345"/>
    <lineage>
        <taxon>Bacteria</taxon>
        <taxon>Pseudomonadati</taxon>
        <taxon>Pseudomonadota</taxon>
        <taxon>Alphaproteobacteria</taxon>
        <taxon>Rhodobacterales</taxon>
        <taxon>Paracoccaceae</taxon>
        <taxon>Albidovulum</taxon>
    </lineage>
</organism>
<accession>A0ABT2NTJ6</accession>
<keyword evidence="3" id="KW-1185">Reference proteome</keyword>
<dbReference type="Pfam" id="PF24346">
    <property type="entry name" value="DUF7507"/>
    <property type="match status" value="2"/>
</dbReference>
<reference evidence="3" key="1">
    <citation type="submission" date="2023-07" db="EMBL/GenBank/DDBJ databases">
        <title>Defluviimonas sediminis sp. nov., isolated from mangrove sediment.</title>
        <authorList>
            <person name="Liu L."/>
            <person name="Li J."/>
            <person name="Huang Y."/>
            <person name="Pan J."/>
            <person name="Li M."/>
        </authorList>
    </citation>
    <scope>NUCLEOTIDE SEQUENCE [LARGE SCALE GENOMIC DNA]</scope>
    <source>
        <strain evidence="3">FT324</strain>
    </source>
</reference>
<dbReference type="InterPro" id="IPR055354">
    <property type="entry name" value="DUF7507"/>
</dbReference>
<sequence>VSVDGGLTWFDANDPEGPVAHDGDAVKFRFTVTNTGNITLENVAVTDSDFALDGGAGDDDDGTWDVGTLAPGASDVLIIDATWQEGQHTDTATATGLAECEEVTVSDSDDANYFGAAPAIDLEKSYAITDLDPGDGEDNTTTVDEVGDVITYTVTVENTGNVDLTASDVADALEGADQVLTLDPLTDVDSDGILSVGETWSYSSSHVVTQEDLDSNGGTCDGTLDNIASAVFIDGFGGSASDSDTASVPVDYEPEITV</sequence>
<gene>
    <name evidence="2" type="ORF">N5I32_21255</name>
</gene>
<dbReference type="Proteomes" id="UP001205601">
    <property type="component" value="Unassembled WGS sequence"/>
</dbReference>
<evidence type="ECO:0000313" key="3">
    <source>
        <dbReference type="Proteomes" id="UP001205601"/>
    </source>
</evidence>
<feature type="non-terminal residue" evidence="2">
    <location>
        <position position="1"/>
    </location>
</feature>
<feature type="non-terminal residue" evidence="2">
    <location>
        <position position="258"/>
    </location>
</feature>